<dbReference type="Gene3D" id="2.130.10.10">
    <property type="entry name" value="YVTN repeat-like/Quinoprotein amine dehydrogenase"/>
    <property type="match status" value="1"/>
</dbReference>
<proteinExistence type="predicted"/>
<feature type="signal peptide" evidence="2">
    <location>
        <begin position="1"/>
        <end position="26"/>
    </location>
</feature>
<evidence type="ECO:0000259" key="3">
    <source>
        <dbReference type="Pfam" id="PF02018"/>
    </source>
</evidence>
<dbReference type="Pfam" id="PF02018">
    <property type="entry name" value="CBM_4_9"/>
    <property type="match status" value="1"/>
</dbReference>
<keyword evidence="5" id="KW-1185">Reference proteome</keyword>
<feature type="domain" description="CBM-cenC" evidence="3">
    <location>
        <begin position="38"/>
        <end position="173"/>
    </location>
</feature>
<dbReference type="Proteomes" id="UP001305702">
    <property type="component" value="Chromosome"/>
</dbReference>
<dbReference type="RefSeq" id="WP_315607008.1">
    <property type="nucleotide sequence ID" value="NZ_CP130318.1"/>
</dbReference>
<dbReference type="Gene3D" id="2.60.40.10">
    <property type="entry name" value="Immunoglobulins"/>
    <property type="match status" value="2"/>
</dbReference>
<dbReference type="Gene3D" id="2.60.40.1080">
    <property type="match status" value="1"/>
</dbReference>
<keyword evidence="1" id="KW-0378">Hydrolase</keyword>
<feature type="chain" id="PRO_5041647767" evidence="2">
    <location>
        <begin position="27"/>
        <end position="1262"/>
    </location>
</feature>
<evidence type="ECO:0000256" key="2">
    <source>
        <dbReference type="SAM" id="SignalP"/>
    </source>
</evidence>
<name>A0AA96RHD0_9BACL</name>
<dbReference type="EMBL" id="CP130318">
    <property type="protein sequence ID" value="WNQ13228.1"/>
    <property type="molecule type" value="Genomic_DNA"/>
</dbReference>
<organism evidence="4 5">
    <name type="scientific">Paenibacillus aurantius</name>
    <dbReference type="NCBI Taxonomy" id="2918900"/>
    <lineage>
        <taxon>Bacteria</taxon>
        <taxon>Bacillati</taxon>
        <taxon>Bacillota</taxon>
        <taxon>Bacilli</taxon>
        <taxon>Bacillales</taxon>
        <taxon>Paenibacillaceae</taxon>
        <taxon>Paenibacillus</taxon>
    </lineage>
</organism>
<dbReference type="InterPro" id="IPR008979">
    <property type="entry name" value="Galactose-bd-like_sf"/>
</dbReference>
<dbReference type="SUPFAM" id="SSF49785">
    <property type="entry name" value="Galactose-binding domain-like"/>
    <property type="match status" value="1"/>
</dbReference>
<evidence type="ECO:0000256" key="1">
    <source>
        <dbReference type="ARBA" id="ARBA00022801"/>
    </source>
</evidence>
<dbReference type="InterPro" id="IPR015943">
    <property type="entry name" value="WD40/YVTN_repeat-like_dom_sf"/>
</dbReference>
<protein>
    <submittedName>
        <fullName evidence="4">Carbohydrate binding domain-containing protein</fullName>
    </submittedName>
</protein>
<dbReference type="InterPro" id="IPR003305">
    <property type="entry name" value="CenC_carb-bd"/>
</dbReference>
<accession>A0AA96RHD0</accession>
<dbReference type="KEGG" id="paun:MJA45_09450"/>
<evidence type="ECO:0000313" key="4">
    <source>
        <dbReference type="EMBL" id="WNQ13228.1"/>
    </source>
</evidence>
<dbReference type="Gene3D" id="2.60.120.260">
    <property type="entry name" value="Galactose-binding domain-like"/>
    <property type="match status" value="1"/>
</dbReference>
<dbReference type="InterPro" id="IPR011044">
    <property type="entry name" value="Quino_amine_DH_bsu"/>
</dbReference>
<gene>
    <name evidence="4" type="ORF">MJA45_09450</name>
</gene>
<dbReference type="SUPFAM" id="SSF50969">
    <property type="entry name" value="YVTN repeat-like/Quinoprotein amine dehydrogenase"/>
    <property type="match status" value="2"/>
</dbReference>
<reference evidence="4 5" key="1">
    <citation type="submission" date="2022-02" db="EMBL/GenBank/DDBJ databases">
        <title>Paenibacillus sp. MBLB1776 Whole Genome Shotgun Sequencing.</title>
        <authorList>
            <person name="Hwang C.Y."/>
            <person name="Cho E.-S."/>
            <person name="Seo M.-J."/>
        </authorList>
    </citation>
    <scope>NUCLEOTIDE SEQUENCE [LARGE SCALE GENOMIC DNA]</scope>
    <source>
        <strain evidence="4 5">MBLB1776</strain>
    </source>
</reference>
<sequence length="1262" mass="134996">MNGNRLLAIALSAALVFPAFTPKAQAASDPGYVPVPVANGDFEAAVPGDGSIQGWTTTPAGSTFNDNLKAEVSKERSYSGAQSLRMIDNDSKASLQVFSSMLPVTEGKTYRFQTQAYVQAKSVRLYVHFKTKGSNTMIEGFNYLANTVGSWTKVEQELVAPPGAEYAQVSFYYGASGTGTVAFLDDVKLEEKTAPSSLTLPYSDTSIDLGEPVQIGISQRAVIGVGADGKDEQYITTTGSPAGFTVVDLLTGKQKFSQRVEGATDTIWGMDRGSDGNIYFASTGKLYRYVVATQKIENLGTNPTGTTTMYDVKASPDGKIYGGTFHTTDNGRVFEYDIATGQFRNLGIAKEGEAYAIGLGVTEKYLYVGTGSHSGLVRYDRKTLAKEDLTIPGVTGEKDKKLGEVESYNGLLFIYGGDKFHVVKEDTLELIQSVPFQAKISAPNPDHPDTIYYKLNDELYSYNMSTNTVAKVESIQEPLPDTAFKVSQWVKADSGRFAGKWALYSMAAFGETFVYEPESGEYETIFDELAAIGTSVNVLEYNKGHLYMSGFQRGMSVMDTSTDKLIYNVPAFHQSEGVGFYGDAAYFGAYPGAKMYRLDMSKPLNYNEFGWSNPGLALDIADNQNRPYIIKSGGGKLFTGTFPASGFEGALTILEEQKDAGGTVTGVTYKTYPNLIPNQTIIGLQYYEPSGKLFGSTTVYGYLGSVSPTPPTTEGKVFVFNPSTGAVEHSFTPKVPGVTGEVKIIGDLSLGPDGLIWGVQDAFVSTTAGYDASVFAIDPVTYKVVKAKKITQSPYSTSKFRPYYIRWSKDGIMYTTVGRKVYAIDPKTLEAKAVLPGKTINNMTLADNGDMYYTEGTKLYKLPIALKASQPVLAKPRLLSGESATVSTELSMANQSDRDFSKAVITYESDHPDILSVNGNTVTAVAPGTANLTARVSFEGQQAASEALTVTVGENTAPVLGGPEDQVWDWHAAPHALPFTVSDQQTEAGALAVTASSSNPTLVPDTGIRLDGTGASRTVTIVHAAGKTGETTITLTVSDGVLTSSKSFTLRVTRDEASYYPVISPIGDVTVPESSAAVEVPFTVSDNDVEAGQLQVTAVTKDEALLPQANLEITGTGSSRVLRLKPAPDQTGSTSVELTVTNGTYQSTASFNVTVKPAVAPTITTLPDRTIHANASTGQLVFNAADTRTPAGKLVVTAHSSNPALVPDDQIELSWNGEKRFVKLKPVKGQSGETTITLTVRDEDGLTVTSAFGVTVLPGGEK</sequence>
<evidence type="ECO:0000313" key="5">
    <source>
        <dbReference type="Proteomes" id="UP001305702"/>
    </source>
</evidence>
<dbReference type="AlphaFoldDB" id="A0AA96RHD0"/>
<dbReference type="InterPro" id="IPR013783">
    <property type="entry name" value="Ig-like_fold"/>
</dbReference>
<dbReference type="GO" id="GO:0016798">
    <property type="term" value="F:hydrolase activity, acting on glycosyl bonds"/>
    <property type="evidence" value="ECO:0007669"/>
    <property type="project" value="InterPro"/>
</dbReference>
<keyword evidence="2" id="KW-0732">Signal</keyword>